<name>A0AAD7S8D7_9TELE</name>
<feature type="compositionally biased region" description="Polar residues" evidence="1">
    <location>
        <begin position="43"/>
        <end position="54"/>
    </location>
</feature>
<feature type="compositionally biased region" description="Low complexity" evidence="1">
    <location>
        <begin position="64"/>
        <end position="76"/>
    </location>
</feature>
<feature type="region of interest" description="Disordered" evidence="1">
    <location>
        <begin position="1"/>
        <end position="76"/>
    </location>
</feature>
<feature type="compositionally biased region" description="Basic and acidic residues" evidence="1">
    <location>
        <begin position="1"/>
        <end position="12"/>
    </location>
</feature>
<gene>
    <name evidence="2" type="ORF">AAFF_G00432530</name>
</gene>
<proteinExistence type="predicted"/>
<sequence length="76" mass="8142">MTRSKITADRYLAKPLPDGSVSDPSLTSGQQPVRRVKRAGSMAQPNFNSFPHSRQVTEDAVPPSSTTEATATTSHS</sequence>
<comment type="caution">
    <text evidence="2">The sequence shown here is derived from an EMBL/GenBank/DDBJ whole genome shotgun (WGS) entry which is preliminary data.</text>
</comment>
<evidence type="ECO:0000256" key="1">
    <source>
        <dbReference type="SAM" id="MobiDB-lite"/>
    </source>
</evidence>
<feature type="compositionally biased region" description="Polar residues" evidence="1">
    <location>
        <begin position="22"/>
        <end position="31"/>
    </location>
</feature>
<organism evidence="2 3">
    <name type="scientific">Aldrovandia affinis</name>
    <dbReference type="NCBI Taxonomy" id="143900"/>
    <lineage>
        <taxon>Eukaryota</taxon>
        <taxon>Metazoa</taxon>
        <taxon>Chordata</taxon>
        <taxon>Craniata</taxon>
        <taxon>Vertebrata</taxon>
        <taxon>Euteleostomi</taxon>
        <taxon>Actinopterygii</taxon>
        <taxon>Neopterygii</taxon>
        <taxon>Teleostei</taxon>
        <taxon>Notacanthiformes</taxon>
        <taxon>Halosauridae</taxon>
        <taxon>Aldrovandia</taxon>
    </lineage>
</organism>
<reference evidence="2" key="1">
    <citation type="journal article" date="2023" name="Science">
        <title>Genome structures resolve the early diversification of teleost fishes.</title>
        <authorList>
            <person name="Parey E."/>
            <person name="Louis A."/>
            <person name="Montfort J."/>
            <person name="Bouchez O."/>
            <person name="Roques C."/>
            <person name="Iampietro C."/>
            <person name="Lluch J."/>
            <person name="Castinel A."/>
            <person name="Donnadieu C."/>
            <person name="Desvignes T."/>
            <person name="Floi Bucao C."/>
            <person name="Jouanno E."/>
            <person name="Wen M."/>
            <person name="Mejri S."/>
            <person name="Dirks R."/>
            <person name="Jansen H."/>
            <person name="Henkel C."/>
            <person name="Chen W.J."/>
            <person name="Zahm M."/>
            <person name="Cabau C."/>
            <person name="Klopp C."/>
            <person name="Thompson A.W."/>
            <person name="Robinson-Rechavi M."/>
            <person name="Braasch I."/>
            <person name="Lecointre G."/>
            <person name="Bobe J."/>
            <person name="Postlethwait J.H."/>
            <person name="Berthelot C."/>
            <person name="Roest Crollius H."/>
            <person name="Guiguen Y."/>
        </authorList>
    </citation>
    <scope>NUCLEOTIDE SEQUENCE</scope>
    <source>
        <strain evidence="2">NC1722</strain>
    </source>
</reference>
<dbReference type="AlphaFoldDB" id="A0AAD7S8D7"/>
<dbReference type="Proteomes" id="UP001221898">
    <property type="component" value="Unassembled WGS sequence"/>
</dbReference>
<accession>A0AAD7S8D7</accession>
<protein>
    <submittedName>
        <fullName evidence="2">Uncharacterized protein</fullName>
    </submittedName>
</protein>
<evidence type="ECO:0000313" key="3">
    <source>
        <dbReference type="Proteomes" id="UP001221898"/>
    </source>
</evidence>
<keyword evidence="3" id="KW-1185">Reference proteome</keyword>
<evidence type="ECO:0000313" key="2">
    <source>
        <dbReference type="EMBL" id="KAJ8397906.1"/>
    </source>
</evidence>
<dbReference type="EMBL" id="JAINUG010000094">
    <property type="protein sequence ID" value="KAJ8397906.1"/>
    <property type="molecule type" value="Genomic_DNA"/>
</dbReference>